<dbReference type="Proteomes" id="UP001152622">
    <property type="component" value="Chromosome 3"/>
</dbReference>
<feature type="region of interest" description="Disordered" evidence="1">
    <location>
        <begin position="79"/>
        <end position="98"/>
    </location>
</feature>
<comment type="caution">
    <text evidence="2">The sequence shown here is derived from an EMBL/GenBank/DDBJ whole genome shotgun (WGS) entry which is preliminary data.</text>
</comment>
<reference evidence="2" key="1">
    <citation type="journal article" date="2023" name="Science">
        <title>Genome structures resolve the early diversification of teleost fishes.</title>
        <authorList>
            <person name="Parey E."/>
            <person name="Louis A."/>
            <person name="Montfort J."/>
            <person name="Bouchez O."/>
            <person name="Roques C."/>
            <person name="Iampietro C."/>
            <person name="Lluch J."/>
            <person name="Castinel A."/>
            <person name="Donnadieu C."/>
            <person name="Desvignes T."/>
            <person name="Floi Bucao C."/>
            <person name="Jouanno E."/>
            <person name="Wen M."/>
            <person name="Mejri S."/>
            <person name="Dirks R."/>
            <person name="Jansen H."/>
            <person name="Henkel C."/>
            <person name="Chen W.J."/>
            <person name="Zahm M."/>
            <person name="Cabau C."/>
            <person name="Klopp C."/>
            <person name="Thompson A.W."/>
            <person name="Robinson-Rechavi M."/>
            <person name="Braasch I."/>
            <person name="Lecointre G."/>
            <person name="Bobe J."/>
            <person name="Postlethwait J.H."/>
            <person name="Berthelot C."/>
            <person name="Roest Crollius H."/>
            <person name="Guiguen Y."/>
        </authorList>
    </citation>
    <scope>NUCLEOTIDE SEQUENCE</scope>
    <source>
        <strain evidence="2">WJC10195</strain>
    </source>
</reference>
<dbReference type="EMBL" id="JAINUF010000003">
    <property type="protein sequence ID" value="KAJ8370931.1"/>
    <property type="molecule type" value="Genomic_DNA"/>
</dbReference>
<organism evidence="2 3">
    <name type="scientific">Synaphobranchus kaupii</name>
    <name type="common">Kaup's arrowtooth eel</name>
    <dbReference type="NCBI Taxonomy" id="118154"/>
    <lineage>
        <taxon>Eukaryota</taxon>
        <taxon>Metazoa</taxon>
        <taxon>Chordata</taxon>
        <taxon>Craniata</taxon>
        <taxon>Vertebrata</taxon>
        <taxon>Euteleostomi</taxon>
        <taxon>Actinopterygii</taxon>
        <taxon>Neopterygii</taxon>
        <taxon>Teleostei</taxon>
        <taxon>Anguilliformes</taxon>
        <taxon>Synaphobranchidae</taxon>
        <taxon>Synaphobranchus</taxon>
    </lineage>
</organism>
<accession>A0A9Q1G077</accession>
<evidence type="ECO:0000313" key="3">
    <source>
        <dbReference type="Proteomes" id="UP001152622"/>
    </source>
</evidence>
<protein>
    <submittedName>
        <fullName evidence="2">Uncharacterized protein</fullName>
    </submittedName>
</protein>
<feature type="region of interest" description="Disordered" evidence="1">
    <location>
        <begin position="1"/>
        <end position="22"/>
    </location>
</feature>
<sequence length="98" mass="10825">MQSAVAKRKEPLQWTARRTQAAERPADCLSVEKKTQYRSWGTTLPSLRLRCRRRRDAPSPLDGKRPGDHTTIHSTLAAAAAAGDGSEEAVRMRAGLNK</sequence>
<gene>
    <name evidence="2" type="ORF">SKAU_G00109590</name>
</gene>
<evidence type="ECO:0000313" key="2">
    <source>
        <dbReference type="EMBL" id="KAJ8370931.1"/>
    </source>
</evidence>
<keyword evidence="3" id="KW-1185">Reference proteome</keyword>
<name>A0A9Q1G077_SYNKA</name>
<evidence type="ECO:0000256" key="1">
    <source>
        <dbReference type="SAM" id="MobiDB-lite"/>
    </source>
</evidence>
<dbReference type="AlphaFoldDB" id="A0A9Q1G077"/>
<proteinExistence type="predicted"/>